<evidence type="ECO:0000313" key="2">
    <source>
        <dbReference type="EMBL" id="KAJ4956599.1"/>
    </source>
</evidence>
<dbReference type="Pfam" id="PF06101">
    <property type="entry name" value="Vps62"/>
    <property type="match status" value="1"/>
</dbReference>
<evidence type="ECO:0000313" key="3">
    <source>
        <dbReference type="Proteomes" id="UP001141806"/>
    </source>
</evidence>
<dbReference type="EMBL" id="JAMYWD010000011">
    <property type="protein sequence ID" value="KAJ4956599.1"/>
    <property type="molecule type" value="Genomic_DNA"/>
</dbReference>
<dbReference type="PANTHER" id="PTHR48203:SF1">
    <property type="entry name" value="VACUOLAR PROTEIN SORTING-ASSOCIATED PROTEIN 62"/>
    <property type="match status" value="1"/>
</dbReference>
<keyword evidence="3" id="KW-1185">Reference proteome</keyword>
<gene>
    <name evidence="2" type="ORF">NE237_013382</name>
</gene>
<comment type="caution">
    <text evidence="2">The sequence shown here is derived from an EMBL/GenBank/DDBJ whole genome shotgun (WGS) entry which is preliminary data.</text>
</comment>
<sequence>MGPSLSSPLSKLQQTPYNLIRKQIFRRPQDKKIWNIFRSFTRTLEMFGCKCFYWSRIYDLSSPEPEPFSLPGSLPRWPEGQGFASRRICLGELEVIQITKFESVWSSRLLNDSRKGATFYKPIGIPDGFFSLGYYCQPNDQPLRGFVLAAGELVPSDEKTRKFCHTGDSPALTKPIDYTLVWSSGDWDDDNNDGCGYFWLPQAPEGFKALGHVVTNNPGKPSLEEVRCVRADLIETCELNSLILNIKSKSSKFPFRVWKTRPCHRGMLCKGVSVGTFFCSSYWSSGNELDVACLKNLDSSLHAMPNLEQVHALIKHYGPTVFFHPDELYLPSSVPWFLKNGALLYRKGEKDGEAIDARGSNLPDGGTNDGEYWIDLPDDDRISTVKYGNIESAELYVHVKPALGGTFTDIVMWVFCPFNGPATIKIGALDFALTKIGQHVGDWEHFTLRVSNFTGELWSIYFSQHSGGEWVDAWNLEFIEGNKAIIYSSRHGHASFPHPGDCIQGSEKLGIGIRNDTARSNFYVDSSIKYQIVAAEYLGDGIVTEPCWLQYMRKWGPTIVYNSRSELEKIISILPVMIRHSVKNIFDKIPMELSREEGPTGPKEKNNWVGDERA</sequence>
<organism evidence="2 3">
    <name type="scientific">Protea cynaroides</name>
    <dbReference type="NCBI Taxonomy" id="273540"/>
    <lineage>
        <taxon>Eukaryota</taxon>
        <taxon>Viridiplantae</taxon>
        <taxon>Streptophyta</taxon>
        <taxon>Embryophyta</taxon>
        <taxon>Tracheophyta</taxon>
        <taxon>Spermatophyta</taxon>
        <taxon>Magnoliopsida</taxon>
        <taxon>Proteales</taxon>
        <taxon>Proteaceae</taxon>
        <taxon>Protea</taxon>
    </lineage>
</organism>
<dbReference type="AlphaFoldDB" id="A0A9Q0JXT5"/>
<dbReference type="PANTHER" id="PTHR48203">
    <property type="entry name" value="BNAC01G40110D PROTEIN"/>
    <property type="match status" value="1"/>
</dbReference>
<dbReference type="Proteomes" id="UP001141806">
    <property type="component" value="Unassembled WGS sequence"/>
</dbReference>
<evidence type="ECO:0008006" key="4">
    <source>
        <dbReference type="Google" id="ProtNLM"/>
    </source>
</evidence>
<accession>A0A9Q0JXT5</accession>
<dbReference type="InterPro" id="IPR009291">
    <property type="entry name" value="Vps62"/>
</dbReference>
<evidence type="ECO:0000256" key="1">
    <source>
        <dbReference type="SAM" id="MobiDB-lite"/>
    </source>
</evidence>
<name>A0A9Q0JXT5_9MAGN</name>
<protein>
    <recommendedName>
        <fullName evidence="4">Vacuolar protein sorting-associated protein 62</fullName>
    </recommendedName>
</protein>
<proteinExistence type="predicted"/>
<reference evidence="2" key="1">
    <citation type="journal article" date="2023" name="Plant J.">
        <title>The genome of the king protea, Protea cynaroides.</title>
        <authorList>
            <person name="Chang J."/>
            <person name="Duong T.A."/>
            <person name="Schoeman C."/>
            <person name="Ma X."/>
            <person name="Roodt D."/>
            <person name="Barker N."/>
            <person name="Li Z."/>
            <person name="Van de Peer Y."/>
            <person name="Mizrachi E."/>
        </authorList>
    </citation>
    <scope>NUCLEOTIDE SEQUENCE</scope>
    <source>
        <tissue evidence="2">Young leaves</tissue>
    </source>
</reference>
<feature type="region of interest" description="Disordered" evidence="1">
    <location>
        <begin position="593"/>
        <end position="614"/>
    </location>
</feature>
<dbReference type="OrthoDB" id="188042at2759"/>